<dbReference type="PANTHER" id="PTHR10146:SF14">
    <property type="entry name" value="PYRIDOXAL PHOSPHATE HOMEOSTASIS PROTEIN"/>
    <property type="match status" value="1"/>
</dbReference>
<sequence length="208" mass="23353">MEQPEIRDFTDRGGVVCLACNGRPVEDLCALAELGHTTFGEKYVQEGLPKLKQLQALFPNVRRQYFGKLQTNKIKQVIQHFDHVESVASEREIDHIKKHLTSYPEETERTFFLEVNIGQEPQKNGVLPANARHLLDYATEKGLPIDGLMGIPPKVLNPKPFFGSLRKLADQLHLPGCQMGFSRDYKEAIALGSTHIRIGTLVFEGTCA</sequence>
<comment type="similarity">
    <text evidence="2">Belongs to the pyridoxal phosphate-binding protein YggS/PROSC family.</text>
</comment>
<protein>
    <recommendedName>
        <fullName evidence="3">Alanine racemase N-terminal domain-containing protein</fullName>
    </recommendedName>
</protein>
<dbReference type="STRING" id="1232681.ADIS_3036"/>
<keyword evidence="1" id="KW-0663">Pyridoxal phosphate</keyword>
<keyword evidence="5" id="KW-1185">Reference proteome</keyword>
<dbReference type="Gene3D" id="3.20.20.10">
    <property type="entry name" value="Alanine racemase"/>
    <property type="match status" value="1"/>
</dbReference>
<dbReference type="InterPro" id="IPR011078">
    <property type="entry name" value="PyrdxlP_homeostasis"/>
</dbReference>
<dbReference type="InterPro" id="IPR001608">
    <property type="entry name" value="Ala_racemase_N"/>
</dbReference>
<dbReference type="EMBL" id="AQHR01000085">
    <property type="protein sequence ID" value="EON76586.1"/>
    <property type="molecule type" value="Genomic_DNA"/>
</dbReference>
<name>R7ZR43_9BACT</name>
<comment type="caution">
    <text evidence="4">The sequence shown here is derived from an EMBL/GenBank/DDBJ whole genome shotgun (WGS) entry which is preliminary data.</text>
</comment>
<dbReference type="SUPFAM" id="SSF51419">
    <property type="entry name" value="PLP-binding barrel"/>
    <property type="match status" value="1"/>
</dbReference>
<dbReference type="GO" id="GO:0030170">
    <property type="term" value="F:pyridoxal phosphate binding"/>
    <property type="evidence" value="ECO:0007669"/>
    <property type="project" value="InterPro"/>
</dbReference>
<evidence type="ECO:0000256" key="2">
    <source>
        <dbReference type="RuleBase" id="RU004514"/>
    </source>
</evidence>
<organism evidence="4 5">
    <name type="scientific">Lunatimonas lonarensis</name>
    <dbReference type="NCBI Taxonomy" id="1232681"/>
    <lineage>
        <taxon>Bacteria</taxon>
        <taxon>Pseudomonadati</taxon>
        <taxon>Bacteroidota</taxon>
        <taxon>Cytophagia</taxon>
        <taxon>Cytophagales</taxon>
        <taxon>Cyclobacteriaceae</taxon>
    </lineage>
</organism>
<reference evidence="4 5" key="1">
    <citation type="submission" date="2013-02" db="EMBL/GenBank/DDBJ databases">
        <title>A novel strain isolated from Lonar lake, Maharashtra, India.</title>
        <authorList>
            <person name="Singh A."/>
        </authorList>
    </citation>
    <scope>NUCLEOTIDE SEQUENCE [LARGE SCALE GENOMIC DNA]</scope>
    <source>
        <strain evidence="4 5">AK24</strain>
    </source>
</reference>
<proteinExistence type="inferred from homology"/>
<feature type="domain" description="Alanine racemase N-terminal" evidence="3">
    <location>
        <begin position="30"/>
        <end position="202"/>
    </location>
</feature>
<evidence type="ECO:0000259" key="3">
    <source>
        <dbReference type="Pfam" id="PF01168"/>
    </source>
</evidence>
<dbReference type="PANTHER" id="PTHR10146">
    <property type="entry name" value="PROLINE SYNTHETASE CO-TRANSCRIBED BACTERIAL HOMOLOG PROTEIN"/>
    <property type="match status" value="1"/>
</dbReference>
<dbReference type="InterPro" id="IPR029066">
    <property type="entry name" value="PLP-binding_barrel"/>
</dbReference>
<dbReference type="Pfam" id="PF01168">
    <property type="entry name" value="Ala_racemase_N"/>
    <property type="match status" value="1"/>
</dbReference>
<evidence type="ECO:0000313" key="4">
    <source>
        <dbReference type="EMBL" id="EON76586.1"/>
    </source>
</evidence>
<dbReference type="AlphaFoldDB" id="R7ZR43"/>
<dbReference type="Proteomes" id="UP000013909">
    <property type="component" value="Unassembled WGS sequence"/>
</dbReference>
<evidence type="ECO:0000313" key="5">
    <source>
        <dbReference type="Proteomes" id="UP000013909"/>
    </source>
</evidence>
<gene>
    <name evidence="4" type="ORF">ADIS_3036</name>
</gene>
<evidence type="ECO:0000256" key="1">
    <source>
        <dbReference type="ARBA" id="ARBA00022898"/>
    </source>
</evidence>
<accession>R7ZR43</accession>